<dbReference type="InParanoid" id="A0A2P5A6U3"/>
<reference evidence="3" key="1">
    <citation type="submission" date="2016-06" db="EMBL/GenBank/DDBJ databases">
        <title>Parallel loss of symbiosis genes in relatives of nitrogen-fixing non-legume Parasponia.</title>
        <authorList>
            <person name="Van Velzen R."/>
            <person name="Holmer R."/>
            <person name="Bu F."/>
            <person name="Rutten L."/>
            <person name="Van Zeijl A."/>
            <person name="Liu W."/>
            <person name="Santuari L."/>
            <person name="Cao Q."/>
            <person name="Sharma T."/>
            <person name="Shen D."/>
            <person name="Roswanjaya Y."/>
            <person name="Wardhani T."/>
            <person name="Kalhor M.S."/>
            <person name="Jansen J."/>
            <person name="Van den Hoogen J."/>
            <person name="Gungor B."/>
            <person name="Hartog M."/>
            <person name="Hontelez J."/>
            <person name="Verver J."/>
            <person name="Yang W.-C."/>
            <person name="Schijlen E."/>
            <person name="Repin R."/>
            <person name="Schilthuizen M."/>
            <person name="Schranz E."/>
            <person name="Heidstra R."/>
            <person name="Miyata K."/>
            <person name="Fedorova E."/>
            <person name="Kohlen W."/>
            <person name="Bisseling T."/>
            <person name="Smit S."/>
            <person name="Geurts R."/>
        </authorList>
    </citation>
    <scope>NUCLEOTIDE SEQUENCE [LARGE SCALE GENOMIC DNA]</scope>
    <source>
        <strain evidence="3">cv. RG33-2</strain>
    </source>
</reference>
<dbReference type="Proteomes" id="UP000237000">
    <property type="component" value="Unassembled WGS sequence"/>
</dbReference>
<keyword evidence="3" id="KW-1185">Reference proteome</keyword>
<protein>
    <submittedName>
        <fullName evidence="2">Tyrosine-protein kinase</fullName>
    </submittedName>
</protein>
<dbReference type="PANTHER" id="PTHR48055:SF57">
    <property type="entry name" value="PROTEIN KINASE DOMAIN-CONTAINING PROTEIN"/>
    <property type="match status" value="1"/>
</dbReference>
<evidence type="ECO:0000313" key="3">
    <source>
        <dbReference type="Proteomes" id="UP000237000"/>
    </source>
</evidence>
<dbReference type="GO" id="GO:0004672">
    <property type="term" value="F:protein kinase activity"/>
    <property type="evidence" value="ECO:0007669"/>
    <property type="project" value="InterPro"/>
</dbReference>
<dbReference type="Pfam" id="PF07714">
    <property type="entry name" value="PK_Tyr_Ser-Thr"/>
    <property type="match status" value="1"/>
</dbReference>
<evidence type="ECO:0000313" key="2">
    <source>
        <dbReference type="EMBL" id="PON32267.1"/>
    </source>
</evidence>
<organism evidence="2 3">
    <name type="scientific">Trema orientale</name>
    <name type="common">Charcoal tree</name>
    <name type="synonym">Celtis orientalis</name>
    <dbReference type="NCBI Taxonomy" id="63057"/>
    <lineage>
        <taxon>Eukaryota</taxon>
        <taxon>Viridiplantae</taxon>
        <taxon>Streptophyta</taxon>
        <taxon>Embryophyta</taxon>
        <taxon>Tracheophyta</taxon>
        <taxon>Spermatophyta</taxon>
        <taxon>Magnoliopsida</taxon>
        <taxon>eudicotyledons</taxon>
        <taxon>Gunneridae</taxon>
        <taxon>Pentapetalae</taxon>
        <taxon>rosids</taxon>
        <taxon>fabids</taxon>
        <taxon>Rosales</taxon>
        <taxon>Cannabaceae</taxon>
        <taxon>Trema</taxon>
    </lineage>
</organism>
<dbReference type="InterPro" id="IPR001245">
    <property type="entry name" value="Ser-Thr/Tyr_kinase_cat_dom"/>
</dbReference>
<feature type="domain" description="Protein kinase" evidence="1">
    <location>
        <begin position="1"/>
        <end position="125"/>
    </location>
</feature>
<sequence>YGMGSLVSTEGDVYSFGILLLEMFTGKRPADDDFDDTMNLNQFVKVALPGRVMEIADHGLITEGEQEKATTSSNTVHQTRRGKMQHQCIVSIFRIGVMCSEESPSERMKIKDALKELLAIKNMLLNDGRQRN</sequence>
<proteinExistence type="predicted"/>
<name>A0A2P5A6U3_TREOI</name>
<dbReference type="GO" id="GO:0005524">
    <property type="term" value="F:ATP binding"/>
    <property type="evidence" value="ECO:0007669"/>
    <property type="project" value="InterPro"/>
</dbReference>
<dbReference type="Gene3D" id="1.10.510.10">
    <property type="entry name" value="Transferase(Phosphotransferase) domain 1"/>
    <property type="match status" value="1"/>
</dbReference>
<dbReference type="InterPro" id="IPR051564">
    <property type="entry name" value="LRR_receptor-like_kinase"/>
</dbReference>
<gene>
    <name evidence="2" type="ORF">TorRG33x02_356590</name>
</gene>
<dbReference type="PROSITE" id="PS50011">
    <property type="entry name" value="PROTEIN_KINASE_DOM"/>
    <property type="match status" value="1"/>
</dbReference>
<feature type="non-terminal residue" evidence="2">
    <location>
        <position position="1"/>
    </location>
</feature>
<accession>A0A2P5A6U3</accession>
<keyword evidence="2" id="KW-0418">Kinase</keyword>
<dbReference type="OrthoDB" id="1103805at2759"/>
<evidence type="ECO:0000259" key="1">
    <source>
        <dbReference type="PROSITE" id="PS50011"/>
    </source>
</evidence>
<dbReference type="GO" id="GO:0016020">
    <property type="term" value="C:membrane"/>
    <property type="evidence" value="ECO:0007669"/>
    <property type="project" value="TreeGrafter"/>
</dbReference>
<dbReference type="InterPro" id="IPR011009">
    <property type="entry name" value="Kinase-like_dom_sf"/>
</dbReference>
<dbReference type="AlphaFoldDB" id="A0A2P5A6U3"/>
<dbReference type="STRING" id="63057.A0A2P5A6U3"/>
<dbReference type="SUPFAM" id="SSF56112">
    <property type="entry name" value="Protein kinase-like (PK-like)"/>
    <property type="match status" value="1"/>
</dbReference>
<dbReference type="PANTHER" id="PTHR48055">
    <property type="entry name" value="LEUCINE-RICH REPEAT RECEPTOR PROTEIN KINASE EMS1"/>
    <property type="match status" value="1"/>
</dbReference>
<comment type="caution">
    <text evidence="2">The sequence shown here is derived from an EMBL/GenBank/DDBJ whole genome shotgun (WGS) entry which is preliminary data.</text>
</comment>
<keyword evidence="2" id="KW-0808">Transferase</keyword>
<dbReference type="InterPro" id="IPR000719">
    <property type="entry name" value="Prot_kinase_dom"/>
</dbReference>
<dbReference type="EMBL" id="JXTC01001143">
    <property type="protein sequence ID" value="PON32267.1"/>
    <property type="molecule type" value="Genomic_DNA"/>
</dbReference>